<feature type="transmembrane region" description="Helical" evidence="1">
    <location>
        <begin position="53"/>
        <end position="76"/>
    </location>
</feature>
<name>A0A8J6C3N5_DIALT</name>
<comment type="caution">
    <text evidence="2">The sequence shown here is derived from an EMBL/GenBank/DDBJ whole genome shotgun (WGS) entry which is preliminary data.</text>
</comment>
<reference evidence="2" key="1">
    <citation type="submission" date="2021-05" db="EMBL/GenBank/DDBJ databases">
        <title>The genome of the haptophyte Pavlova lutheri (Diacronema luteri, Pavlovales) - a model for lipid biosynthesis in eukaryotic algae.</title>
        <authorList>
            <person name="Hulatt C.J."/>
            <person name="Posewitz M.C."/>
        </authorList>
    </citation>
    <scope>NUCLEOTIDE SEQUENCE</scope>
    <source>
        <strain evidence="2">NIVA-4/92</strain>
    </source>
</reference>
<sequence length="160" mass="16257">MVESHADVRALLAAAVSSLAVGVAYGVRAAGRPHDGASGAFPQAGEKFGYRRAFRALGYATAIVAVGGALAVHAVCAHLDVWTARDFAAAMQQRLAAPRDRVAAALQPTAETVGVATKRVVHAGFDAAVEGVQARLSALLSPTPAPPDAVRPVAPRAGES</sequence>
<keyword evidence="1" id="KW-0812">Transmembrane</keyword>
<evidence type="ECO:0000256" key="1">
    <source>
        <dbReference type="SAM" id="Phobius"/>
    </source>
</evidence>
<evidence type="ECO:0000313" key="3">
    <source>
        <dbReference type="Proteomes" id="UP000751190"/>
    </source>
</evidence>
<gene>
    <name evidence="2" type="ORF">KFE25_012809</name>
</gene>
<dbReference type="AlphaFoldDB" id="A0A8J6C3N5"/>
<protein>
    <submittedName>
        <fullName evidence="2">Uncharacterized protein</fullName>
    </submittedName>
</protein>
<organism evidence="2 3">
    <name type="scientific">Diacronema lutheri</name>
    <name type="common">Unicellular marine alga</name>
    <name type="synonym">Monochrysis lutheri</name>
    <dbReference type="NCBI Taxonomy" id="2081491"/>
    <lineage>
        <taxon>Eukaryota</taxon>
        <taxon>Haptista</taxon>
        <taxon>Haptophyta</taxon>
        <taxon>Pavlovophyceae</taxon>
        <taxon>Pavlovales</taxon>
        <taxon>Pavlovaceae</taxon>
        <taxon>Diacronema</taxon>
    </lineage>
</organism>
<evidence type="ECO:0000313" key="2">
    <source>
        <dbReference type="EMBL" id="KAG8459474.1"/>
    </source>
</evidence>
<keyword evidence="1" id="KW-1133">Transmembrane helix</keyword>
<keyword evidence="3" id="KW-1185">Reference proteome</keyword>
<accession>A0A8J6C3N5</accession>
<proteinExistence type="predicted"/>
<keyword evidence="1" id="KW-0472">Membrane</keyword>
<dbReference type="Proteomes" id="UP000751190">
    <property type="component" value="Unassembled WGS sequence"/>
</dbReference>
<dbReference type="EMBL" id="JAGTXO010000040">
    <property type="protein sequence ID" value="KAG8459474.1"/>
    <property type="molecule type" value="Genomic_DNA"/>
</dbReference>